<evidence type="ECO:0000313" key="1">
    <source>
        <dbReference type="EMBL" id="MCW1887690.1"/>
    </source>
</evidence>
<protein>
    <submittedName>
        <fullName evidence="1">Uncharacterized protein</fullName>
    </submittedName>
</protein>
<dbReference type="EMBL" id="JAPDDS010000021">
    <property type="protein sequence ID" value="MCW1887690.1"/>
    <property type="molecule type" value="Genomic_DNA"/>
</dbReference>
<gene>
    <name evidence="1" type="ORF">OKA04_23335</name>
</gene>
<accession>A0ABT3FVT3</accession>
<evidence type="ECO:0000313" key="2">
    <source>
        <dbReference type="Proteomes" id="UP001207930"/>
    </source>
</evidence>
<name>A0ABT3FVT3_9BACT</name>
<keyword evidence="2" id="KW-1185">Reference proteome</keyword>
<comment type="caution">
    <text evidence="1">The sequence shown here is derived from an EMBL/GenBank/DDBJ whole genome shotgun (WGS) entry which is preliminary data.</text>
</comment>
<proteinExistence type="predicted"/>
<dbReference type="Proteomes" id="UP001207930">
    <property type="component" value="Unassembled WGS sequence"/>
</dbReference>
<dbReference type="RefSeq" id="WP_264503647.1">
    <property type="nucleotide sequence ID" value="NZ_JAPDDS010000021.1"/>
</dbReference>
<sequence length="80" mass="8658">MIHTIYQTPPVCFGYPDTPPDEQAPAFIGQHTGHLPKPGDTFARYGEHWTITESTTTGKAPWTFRARATAVAAPAPIPAP</sequence>
<organism evidence="1 2">
    <name type="scientific">Luteolibacter flavescens</name>
    <dbReference type="NCBI Taxonomy" id="1859460"/>
    <lineage>
        <taxon>Bacteria</taxon>
        <taxon>Pseudomonadati</taxon>
        <taxon>Verrucomicrobiota</taxon>
        <taxon>Verrucomicrobiia</taxon>
        <taxon>Verrucomicrobiales</taxon>
        <taxon>Verrucomicrobiaceae</taxon>
        <taxon>Luteolibacter</taxon>
    </lineage>
</organism>
<reference evidence="1 2" key="1">
    <citation type="submission" date="2022-10" db="EMBL/GenBank/DDBJ databases">
        <title>Luteolibacter flavescens strain MCCC 1K03193, whole genome shotgun sequencing project.</title>
        <authorList>
            <person name="Zhao G."/>
            <person name="Shen L."/>
        </authorList>
    </citation>
    <scope>NUCLEOTIDE SEQUENCE [LARGE SCALE GENOMIC DNA]</scope>
    <source>
        <strain evidence="1 2">MCCC 1K03193</strain>
    </source>
</reference>